<organism evidence="1 2">
    <name type="scientific">endosymbiont of Escarpia spicata</name>
    <dbReference type="NCBI Taxonomy" id="2200908"/>
    <lineage>
        <taxon>Bacteria</taxon>
        <taxon>Pseudomonadati</taxon>
        <taxon>Pseudomonadota</taxon>
        <taxon>Gammaproteobacteria</taxon>
        <taxon>sulfur-oxidizing symbionts</taxon>
    </lineage>
</organism>
<dbReference type="EMBL" id="QFXE01000001">
    <property type="protein sequence ID" value="RDH88494.1"/>
    <property type="molecule type" value="Genomic_DNA"/>
</dbReference>
<accession>A0A370DTF7</accession>
<proteinExistence type="predicted"/>
<sequence length="193" mass="20594">MSRVVPQDTGQTILDHRLIDIFVVGIEVMAVILEGKQRHTGGRTILATAIEAAANTAGRGGHNAIIGVAQTVIDRIVLLAVQIICTYDQHVDGFGVGVCNVTGVPAGKPRPVRCCRSIGVGCIDKAGSARSSPWSGGGAVTELPAALIGCCALYVAEEYALLIYQCIGRRYIITTWLYAYVYRRPHAGHRQHG</sequence>
<protein>
    <submittedName>
        <fullName evidence="1">Uncharacterized protein</fullName>
    </submittedName>
</protein>
<keyword evidence="2" id="KW-1185">Reference proteome</keyword>
<comment type="caution">
    <text evidence="1">The sequence shown here is derived from an EMBL/GenBank/DDBJ whole genome shotgun (WGS) entry which is preliminary data.</text>
</comment>
<evidence type="ECO:0000313" key="1">
    <source>
        <dbReference type="EMBL" id="RDH88494.1"/>
    </source>
</evidence>
<reference evidence="1 2" key="1">
    <citation type="journal article" date="2018" name="ISME J.">
        <title>Endosymbiont genomes yield clues of tubeworm success.</title>
        <authorList>
            <person name="Li Y."/>
            <person name="Liles M.R."/>
            <person name="Halanych K.M."/>
        </authorList>
    </citation>
    <scope>NUCLEOTIDE SEQUENCE [LARGE SCALE GENOMIC DNA]</scope>
    <source>
        <strain evidence="1">A1462</strain>
    </source>
</reference>
<gene>
    <name evidence="1" type="ORF">DIZ78_00735</name>
</gene>
<evidence type="ECO:0000313" key="2">
    <source>
        <dbReference type="Proteomes" id="UP000254771"/>
    </source>
</evidence>
<name>A0A370DTF7_9GAMM</name>
<dbReference type="AlphaFoldDB" id="A0A370DTF7"/>
<dbReference type="Proteomes" id="UP000254771">
    <property type="component" value="Unassembled WGS sequence"/>
</dbReference>